<sequence>MKKSIENIVHHSEVSEKEIEKYLVKQVRAMGGICLKYSNANMVGYPDRVAILPFGVTVWVELKSRGKKPTKIQVLRHEELKDLGHHVIVLDSKPKIDQMVTIWGCLIEAARLSAGSAGTAGKEEAR</sequence>
<dbReference type="Proteomes" id="UP000450161">
    <property type="component" value="Unassembled WGS sequence"/>
</dbReference>
<evidence type="ECO:0000256" key="1">
    <source>
        <dbReference type="ARBA" id="ARBA00001946"/>
    </source>
</evidence>
<gene>
    <name evidence="5" type="ORF">FYJ72_08795</name>
</gene>
<accession>A0A6I2TWM4</accession>
<evidence type="ECO:0000256" key="2">
    <source>
        <dbReference type="ARBA" id="ARBA00022722"/>
    </source>
</evidence>
<dbReference type="SMART" id="SM00990">
    <property type="entry name" value="VRR_NUC"/>
    <property type="match status" value="1"/>
</dbReference>
<dbReference type="Gene3D" id="3.40.1350.10">
    <property type="match status" value="1"/>
</dbReference>
<evidence type="ECO:0000313" key="6">
    <source>
        <dbReference type="Proteomes" id="UP000450161"/>
    </source>
</evidence>
<evidence type="ECO:0000259" key="4">
    <source>
        <dbReference type="SMART" id="SM00990"/>
    </source>
</evidence>
<dbReference type="RefSeq" id="WP_154481205.1">
    <property type="nucleotide sequence ID" value="NZ_VUNF01000015.1"/>
</dbReference>
<dbReference type="InterPro" id="IPR014883">
    <property type="entry name" value="VRR_NUC"/>
</dbReference>
<proteinExistence type="predicted"/>
<evidence type="ECO:0000313" key="5">
    <source>
        <dbReference type="EMBL" id="MST77775.1"/>
    </source>
</evidence>
<dbReference type="GO" id="GO:0016788">
    <property type="term" value="F:hydrolase activity, acting on ester bonds"/>
    <property type="evidence" value="ECO:0007669"/>
    <property type="project" value="InterPro"/>
</dbReference>
<organism evidence="5 6">
    <name type="scientific">Segatella copri</name>
    <dbReference type="NCBI Taxonomy" id="165179"/>
    <lineage>
        <taxon>Bacteria</taxon>
        <taxon>Pseudomonadati</taxon>
        <taxon>Bacteroidota</taxon>
        <taxon>Bacteroidia</taxon>
        <taxon>Bacteroidales</taxon>
        <taxon>Prevotellaceae</taxon>
        <taxon>Segatella</taxon>
    </lineage>
</organism>
<evidence type="ECO:0000256" key="3">
    <source>
        <dbReference type="ARBA" id="ARBA00022801"/>
    </source>
</evidence>
<dbReference type="GO" id="GO:0003676">
    <property type="term" value="F:nucleic acid binding"/>
    <property type="evidence" value="ECO:0007669"/>
    <property type="project" value="InterPro"/>
</dbReference>
<reference evidence="5 6" key="1">
    <citation type="submission" date="2019-08" db="EMBL/GenBank/DDBJ databases">
        <title>In-depth cultivation of the pig gut microbiome towards novel bacterial diversity and tailored functional studies.</title>
        <authorList>
            <person name="Wylensek D."/>
            <person name="Hitch T.C.A."/>
            <person name="Clavel T."/>
        </authorList>
    </citation>
    <scope>NUCLEOTIDE SEQUENCE [LARGE SCALE GENOMIC DNA]</scope>
    <source>
        <strain evidence="5 6">LKV-178-WT-2C</strain>
    </source>
</reference>
<dbReference type="AlphaFoldDB" id="A0A6I2TWM4"/>
<dbReference type="InterPro" id="IPR011856">
    <property type="entry name" value="tRNA_endonuc-like_dom_sf"/>
</dbReference>
<comment type="caution">
    <text evidence="5">The sequence shown here is derived from an EMBL/GenBank/DDBJ whole genome shotgun (WGS) entry which is preliminary data.</text>
</comment>
<name>A0A6I2TWM4_9BACT</name>
<dbReference type="EMBL" id="VUNF01000015">
    <property type="protein sequence ID" value="MST77775.1"/>
    <property type="molecule type" value="Genomic_DNA"/>
</dbReference>
<protein>
    <submittedName>
        <fullName evidence="5">VRR-NUC domain-containing protein</fullName>
    </submittedName>
</protein>
<comment type="cofactor">
    <cofactor evidence="1">
        <name>Mg(2+)</name>
        <dbReference type="ChEBI" id="CHEBI:18420"/>
    </cofactor>
</comment>
<feature type="domain" description="VRR-NUC" evidence="4">
    <location>
        <begin position="14"/>
        <end position="94"/>
    </location>
</feature>
<keyword evidence="2" id="KW-0540">Nuclease</keyword>
<dbReference type="GO" id="GO:0004518">
    <property type="term" value="F:nuclease activity"/>
    <property type="evidence" value="ECO:0007669"/>
    <property type="project" value="UniProtKB-KW"/>
</dbReference>
<keyword evidence="3" id="KW-0378">Hydrolase</keyword>